<feature type="compositionally biased region" description="Low complexity" evidence="1">
    <location>
        <begin position="220"/>
        <end position="249"/>
    </location>
</feature>
<keyword evidence="2" id="KW-0732">Signal</keyword>
<evidence type="ECO:0000256" key="1">
    <source>
        <dbReference type="SAM" id="MobiDB-lite"/>
    </source>
</evidence>
<feature type="compositionally biased region" description="Polar residues" evidence="1">
    <location>
        <begin position="169"/>
        <end position="204"/>
    </location>
</feature>
<dbReference type="AlphaFoldDB" id="A0A8J9Y9M9"/>
<organism evidence="3 4">
    <name type="scientific">Brenthis ino</name>
    <name type="common">lesser marbled fritillary</name>
    <dbReference type="NCBI Taxonomy" id="405034"/>
    <lineage>
        <taxon>Eukaryota</taxon>
        <taxon>Metazoa</taxon>
        <taxon>Ecdysozoa</taxon>
        <taxon>Arthropoda</taxon>
        <taxon>Hexapoda</taxon>
        <taxon>Insecta</taxon>
        <taxon>Pterygota</taxon>
        <taxon>Neoptera</taxon>
        <taxon>Endopterygota</taxon>
        <taxon>Lepidoptera</taxon>
        <taxon>Glossata</taxon>
        <taxon>Ditrysia</taxon>
        <taxon>Papilionoidea</taxon>
        <taxon>Nymphalidae</taxon>
        <taxon>Heliconiinae</taxon>
        <taxon>Argynnini</taxon>
        <taxon>Brenthis</taxon>
    </lineage>
</organism>
<protein>
    <submittedName>
        <fullName evidence="3">Uncharacterized protein</fullName>
    </submittedName>
</protein>
<feature type="compositionally biased region" description="Basic residues" evidence="1">
    <location>
        <begin position="334"/>
        <end position="348"/>
    </location>
</feature>
<feature type="non-terminal residue" evidence="3">
    <location>
        <position position="348"/>
    </location>
</feature>
<evidence type="ECO:0000313" key="4">
    <source>
        <dbReference type="Proteomes" id="UP000838878"/>
    </source>
</evidence>
<feature type="signal peptide" evidence="2">
    <location>
        <begin position="1"/>
        <end position="16"/>
    </location>
</feature>
<proteinExistence type="predicted"/>
<feature type="region of interest" description="Disordered" evidence="1">
    <location>
        <begin position="168"/>
        <end position="204"/>
    </location>
</feature>
<evidence type="ECO:0000313" key="3">
    <source>
        <dbReference type="EMBL" id="CAH0718411.1"/>
    </source>
</evidence>
<sequence length="348" mass="37778">MQVFALVLLAVASVSAKGSGPYLPSGWRPQGPAFYLPSEAKTSSESPKEIVLEGSEASGSDFLKEYGPPVAQEVSQNLINQGLPDVTIEQTFGVSQFEIKNEAAVQPVISVTEALLKQSSEAATESFATEEKSTVSEPLAEVEKAVESSQTTVSDDVEATKVELLQLENEASSEGSTESVQLNENSEATQVASEESQSTPSDVEVSQVTLIVENVSEQVSQESANQEATAQQEQQQVSQTESTEQSEVSLSGSQLESGVSLVQVQNIPDIIASLEKEAKVQEISKLFLYRSLEQAPEGFLEYGPPGFAEYGPPKGDLNQEEKQANQSFEYNETRRRRFSPKFRHSKKQ</sequence>
<dbReference type="OrthoDB" id="7394351at2759"/>
<feature type="region of interest" description="Disordered" evidence="1">
    <location>
        <begin position="303"/>
        <end position="348"/>
    </location>
</feature>
<name>A0A8J9Y9M9_9NEOP</name>
<dbReference type="Proteomes" id="UP000838878">
    <property type="component" value="Chromosome 13"/>
</dbReference>
<evidence type="ECO:0000256" key="2">
    <source>
        <dbReference type="SAM" id="SignalP"/>
    </source>
</evidence>
<dbReference type="EMBL" id="OV170233">
    <property type="protein sequence ID" value="CAH0718411.1"/>
    <property type="molecule type" value="Genomic_DNA"/>
</dbReference>
<feature type="chain" id="PRO_5035482772" evidence="2">
    <location>
        <begin position="17"/>
        <end position="348"/>
    </location>
</feature>
<reference evidence="3" key="1">
    <citation type="submission" date="2021-12" db="EMBL/GenBank/DDBJ databases">
        <authorList>
            <person name="Martin H S."/>
        </authorList>
    </citation>
    <scope>NUCLEOTIDE SEQUENCE</scope>
</reference>
<accession>A0A8J9Y9M9</accession>
<feature type="region of interest" description="Disordered" evidence="1">
    <location>
        <begin position="216"/>
        <end position="256"/>
    </location>
</feature>
<gene>
    <name evidence="3" type="ORF">BINO364_LOCUS4905</name>
</gene>
<keyword evidence="4" id="KW-1185">Reference proteome</keyword>